<dbReference type="EMBL" id="MWDB01000010">
    <property type="protein sequence ID" value="OQB41810.1"/>
    <property type="molecule type" value="Genomic_DNA"/>
</dbReference>
<feature type="transmembrane region" description="Helical" evidence="1">
    <location>
        <begin position="12"/>
        <end position="34"/>
    </location>
</feature>
<name>A0A1V5ZNG5_9BACT</name>
<evidence type="ECO:0000256" key="1">
    <source>
        <dbReference type="SAM" id="Phobius"/>
    </source>
</evidence>
<keyword evidence="1" id="KW-0472">Membrane</keyword>
<protein>
    <submittedName>
        <fullName evidence="2">Uncharacterized protein</fullName>
    </submittedName>
</protein>
<reference evidence="2" key="1">
    <citation type="submission" date="2017-02" db="EMBL/GenBank/DDBJ databases">
        <title>Delving into the versatile metabolic prowess of the omnipresent phylum Bacteroidetes.</title>
        <authorList>
            <person name="Nobu M.K."/>
            <person name="Mei R."/>
            <person name="Narihiro T."/>
            <person name="Kuroda K."/>
            <person name="Liu W.-T."/>
        </authorList>
    </citation>
    <scope>NUCLEOTIDE SEQUENCE</scope>
    <source>
        <strain evidence="2">ADurb.Bin160</strain>
    </source>
</reference>
<keyword evidence="1" id="KW-1133">Transmembrane helix</keyword>
<keyword evidence="1" id="KW-0812">Transmembrane</keyword>
<feature type="transmembrane region" description="Helical" evidence="1">
    <location>
        <begin position="40"/>
        <end position="56"/>
    </location>
</feature>
<proteinExistence type="predicted"/>
<dbReference type="AlphaFoldDB" id="A0A1V5ZNG5"/>
<sequence length="118" mass="14205">MIVIRKSKFFLWTKVLIPFLFWTTILVVVLVLLIKHISTSWLLWSLIVLSCFLWIAPNIKTLQYFLDYEMDFIVVNPRSFIRYDQDGLFQRVSKTIDLKKIRSISVRKRGFWNSIFNN</sequence>
<comment type="caution">
    <text evidence="2">The sequence shown here is derived from an EMBL/GenBank/DDBJ whole genome shotgun (WGS) entry which is preliminary data.</text>
</comment>
<gene>
    <name evidence="2" type="ORF">BWY04_00604</name>
</gene>
<dbReference type="Proteomes" id="UP000485621">
    <property type="component" value="Unassembled WGS sequence"/>
</dbReference>
<accession>A0A1V5ZNG5</accession>
<evidence type="ECO:0000313" key="2">
    <source>
        <dbReference type="EMBL" id="OQB41810.1"/>
    </source>
</evidence>
<organism evidence="2">
    <name type="scientific">candidate division CPR1 bacterium ADurb.Bin160</name>
    <dbReference type="NCBI Taxonomy" id="1852826"/>
    <lineage>
        <taxon>Bacteria</taxon>
        <taxon>candidate division CPR1</taxon>
    </lineage>
</organism>